<reference evidence="2" key="1">
    <citation type="journal article" date="2021" name="Nat. Commun.">
        <title>Genetic determinants of endophytism in the Arabidopsis root mycobiome.</title>
        <authorList>
            <person name="Mesny F."/>
            <person name="Miyauchi S."/>
            <person name="Thiergart T."/>
            <person name="Pickel B."/>
            <person name="Atanasova L."/>
            <person name="Karlsson M."/>
            <person name="Huettel B."/>
            <person name="Barry K.W."/>
            <person name="Haridas S."/>
            <person name="Chen C."/>
            <person name="Bauer D."/>
            <person name="Andreopoulos W."/>
            <person name="Pangilinan J."/>
            <person name="LaButti K."/>
            <person name="Riley R."/>
            <person name="Lipzen A."/>
            <person name="Clum A."/>
            <person name="Drula E."/>
            <person name="Henrissat B."/>
            <person name="Kohler A."/>
            <person name="Grigoriev I.V."/>
            <person name="Martin F.M."/>
            <person name="Hacquard S."/>
        </authorList>
    </citation>
    <scope>NUCLEOTIDE SEQUENCE</scope>
    <source>
        <strain evidence="2">MPI-CAGE-AT-0147</strain>
    </source>
</reference>
<gene>
    <name evidence="1" type="primary">MED18</name>
    <name evidence="2" type="ORF">EDB81DRAFT_459833</name>
</gene>
<name>A0A9P9EXG0_9HYPO</name>
<dbReference type="GO" id="GO:0016592">
    <property type="term" value="C:mediator complex"/>
    <property type="evidence" value="ECO:0007669"/>
    <property type="project" value="InterPro"/>
</dbReference>
<keyword evidence="3" id="KW-1185">Reference proteome</keyword>
<accession>A0A9P9EXG0</accession>
<protein>
    <recommendedName>
        <fullName evidence="1">Mediator of RNA polymerase II transcription subunit 18</fullName>
    </recommendedName>
    <alternativeName>
        <fullName evidence="1">Mediator complex subunit 18</fullName>
    </alternativeName>
</protein>
<comment type="function">
    <text evidence="1">Component of the Mediator complex, a coactivator involved in the regulated transcription of nearly all RNA polymerase II-dependent genes. Mediator functions as a bridge to convey information from gene-specific regulatory proteins to the basal RNA polymerase II transcription machinery. Mediator is recruited to promoters by direct interactions with regulatory proteins and serves as a scaffold for the assembly of a functional preinitiation complex with RNA polymerase II and the general transcription factors.</text>
</comment>
<organism evidence="2 3">
    <name type="scientific">Dactylonectria macrodidyma</name>
    <dbReference type="NCBI Taxonomy" id="307937"/>
    <lineage>
        <taxon>Eukaryota</taxon>
        <taxon>Fungi</taxon>
        <taxon>Dikarya</taxon>
        <taxon>Ascomycota</taxon>
        <taxon>Pezizomycotina</taxon>
        <taxon>Sordariomycetes</taxon>
        <taxon>Hypocreomycetidae</taxon>
        <taxon>Hypocreales</taxon>
        <taxon>Nectriaceae</taxon>
        <taxon>Dactylonectria</taxon>
    </lineage>
</organism>
<comment type="subunit">
    <text evidence="1">Component of the Mediator complex.</text>
</comment>
<dbReference type="EMBL" id="JAGMUV010000007">
    <property type="protein sequence ID" value="KAH7148321.1"/>
    <property type="molecule type" value="Genomic_DNA"/>
</dbReference>
<evidence type="ECO:0000313" key="2">
    <source>
        <dbReference type="EMBL" id="KAH7148321.1"/>
    </source>
</evidence>
<evidence type="ECO:0000313" key="3">
    <source>
        <dbReference type="Proteomes" id="UP000738349"/>
    </source>
</evidence>
<evidence type="ECO:0000256" key="1">
    <source>
        <dbReference type="RuleBase" id="RU364150"/>
    </source>
</evidence>
<dbReference type="Gene3D" id="2.40.320.10">
    <property type="entry name" value="Hypothetical Protein Pfu-838710-001"/>
    <property type="match status" value="1"/>
</dbReference>
<dbReference type="GO" id="GO:0006357">
    <property type="term" value="P:regulation of transcription by RNA polymerase II"/>
    <property type="evidence" value="ECO:0007669"/>
    <property type="project" value="InterPro"/>
</dbReference>
<dbReference type="Pfam" id="PF09637">
    <property type="entry name" value="Med18"/>
    <property type="match status" value="1"/>
</dbReference>
<keyword evidence="1" id="KW-0539">Nucleus</keyword>
<proteinExistence type="inferred from homology"/>
<dbReference type="Proteomes" id="UP000738349">
    <property type="component" value="Unassembled WGS sequence"/>
</dbReference>
<sequence length="280" mass="32442">MYEVFLTALVEDSDFAAACAVLGGLCGMSPWESVHRVLYFQGPPRPVGISNQSSIDKPIRKDVGFLWKDLHQNLARQSFVLQTRYEVLKDRDMSANASATDLDATPGMLRWTDFPDPPHGRPLLTQRKKVELWDQKKLPSVMRDNHYQFKTETIEEVYRFFREDVEFSLVRHYFLKPLDHYTPLEMRGQFDIPLASLPAWESLTPIDMQKRWFLQVKANVLQDNKPDEIRKAQDQLLAIRGELEGVFDFKTIDRKVHDTRVAQQPQGIQALPQKVMLGKN</sequence>
<dbReference type="AlphaFoldDB" id="A0A9P9EXG0"/>
<comment type="similarity">
    <text evidence="1">Belongs to the Mediator complex subunit 18 family.</text>
</comment>
<dbReference type="InterPro" id="IPR019095">
    <property type="entry name" value="Mediator_Med18"/>
</dbReference>
<keyword evidence="1" id="KW-0010">Activator</keyword>
<dbReference type="GO" id="GO:0003712">
    <property type="term" value="F:transcription coregulator activity"/>
    <property type="evidence" value="ECO:0007669"/>
    <property type="project" value="InterPro"/>
</dbReference>
<keyword evidence="1" id="KW-0804">Transcription</keyword>
<keyword evidence="1" id="KW-0805">Transcription regulation</keyword>
<comment type="caution">
    <text evidence="2">The sequence shown here is derived from an EMBL/GenBank/DDBJ whole genome shotgun (WGS) entry which is preliminary data.</text>
</comment>
<comment type="subcellular location">
    <subcellularLocation>
        <location evidence="1">Nucleus</location>
    </subcellularLocation>
</comment>
<dbReference type="OrthoDB" id="5348092at2759"/>